<dbReference type="Proteomes" id="UP001596422">
    <property type="component" value="Unassembled WGS sequence"/>
</dbReference>
<feature type="transmembrane region" description="Helical" evidence="1">
    <location>
        <begin position="34"/>
        <end position="53"/>
    </location>
</feature>
<feature type="domain" description="DUF883" evidence="2">
    <location>
        <begin position="29"/>
        <end position="55"/>
    </location>
</feature>
<evidence type="ECO:0000313" key="4">
    <source>
        <dbReference type="Proteomes" id="UP001596422"/>
    </source>
</evidence>
<dbReference type="RefSeq" id="WP_379908468.1">
    <property type="nucleotide sequence ID" value="NZ_JBHSWE010000001.1"/>
</dbReference>
<accession>A0ABW1ZXQ0</accession>
<keyword evidence="1" id="KW-1133">Transmembrane helix</keyword>
<dbReference type="Pfam" id="PF19029">
    <property type="entry name" value="DUF883_C"/>
    <property type="match status" value="1"/>
</dbReference>
<dbReference type="InterPro" id="IPR043605">
    <property type="entry name" value="DUF883_C"/>
</dbReference>
<name>A0ABW1ZXQ0_9GAMM</name>
<protein>
    <recommendedName>
        <fullName evidence="2">DUF883 domain-containing protein</fullName>
    </recommendedName>
</protein>
<evidence type="ECO:0000259" key="2">
    <source>
        <dbReference type="Pfam" id="PF19029"/>
    </source>
</evidence>
<sequence>MGEQLEEGMHERGERLQQRERELRGSLTQVVRDHPWAVVGGSVALGILLGVLGRRR</sequence>
<keyword evidence="1" id="KW-0812">Transmembrane</keyword>
<evidence type="ECO:0000256" key="1">
    <source>
        <dbReference type="SAM" id="Phobius"/>
    </source>
</evidence>
<evidence type="ECO:0000313" key="3">
    <source>
        <dbReference type="EMBL" id="MFC6669949.1"/>
    </source>
</evidence>
<keyword evidence="4" id="KW-1185">Reference proteome</keyword>
<proteinExistence type="predicted"/>
<gene>
    <name evidence="3" type="ORF">ACFQDL_07515</name>
</gene>
<keyword evidence="1" id="KW-0472">Membrane</keyword>
<comment type="caution">
    <text evidence="3">The sequence shown here is derived from an EMBL/GenBank/DDBJ whole genome shotgun (WGS) entry which is preliminary data.</text>
</comment>
<reference evidence="4" key="1">
    <citation type="journal article" date="2019" name="Int. J. Syst. Evol. Microbiol.">
        <title>The Global Catalogue of Microorganisms (GCM) 10K type strain sequencing project: providing services to taxonomists for standard genome sequencing and annotation.</title>
        <authorList>
            <consortium name="The Broad Institute Genomics Platform"/>
            <consortium name="The Broad Institute Genome Sequencing Center for Infectious Disease"/>
            <person name="Wu L."/>
            <person name="Ma J."/>
        </authorList>
    </citation>
    <scope>NUCLEOTIDE SEQUENCE [LARGE SCALE GENOMIC DNA]</scope>
    <source>
        <strain evidence="4">NBRC 111756</strain>
    </source>
</reference>
<dbReference type="EMBL" id="JBHSWE010000001">
    <property type="protein sequence ID" value="MFC6669949.1"/>
    <property type="molecule type" value="Genomic_DNA"/>
</dbReference>
<organism evidence="3 4">
    <name type="scientific">Marinobacterium aestuariivivens</name>
    <dbReference type="NCBI Taxonomy" id="1698799"/>
    <lineage>
        <taxon>Bacteria</taxon>
        <taxon>Pseudomonadati</taxon>
        <taxon>Pseudomonadota</taxon>
        <taxon>Gammaproteobacteria</taxon>
        <taxon>Oceanospirillales</taxon>
        <taxon>Oceanospirillaceae</taxon>
        <taxon>Marinobacterium</taxon>
    </lineage>
</organism>